<dbReference type="AlphaFoldDB" id="W7TMA2"/>
<comment type="similarity">
    <text evidence="1">Belongs to the DNA mismatch repair MutS family.</text>
</comment>
<protein>
    <submittedName>
        <fullName evidence="6">Mismatch repair protein 5</fullName>
    </submittedName>
</protein>
<dbReference type="GO" id="GO:0030983">
    <property type="term" value="F:mismatched DNA binding"/>
    <property type="evidence" value="ECO:0007669"/>
    <property type="project" value="InterPro"/>
</dbReference>
<dbReference type="Proteomes" id="UP000019335">
    <property type="component" value="Unassembled WGS sequence"/>
</dbReference>
<dbReference type="InterPro" id="IPR036187">
    <property type="entry name" value="DNA_mismatch_repair_MutS_sf"/>
</dbReference>
<dbReference type="SUPFAM" id="SSF52540">
    <property type="entry name" value="P-loop containing nucleoside triphosphate hydrolases"/>
    <property type="match status" value="1"/>
</dbReference>
<dbReference type="Gene3D" id="1.10.1420.10">
    <property type="match status" value="2"/>
</dbReference>
<dbReference type="SUPFAM" id="SSF48334">
    <property type="entry name" value="DNA repair protein MutS, domain III"/>
    <property type="match status" value="1"/>
</dbReference>
<keyword evidence="2" id="KW-0547">Nucleotide-binding</keyword>
<feature type="domain" description="DNA mismatch repair proteins mutS family" evidence="5">
    <location>
        <begin position="729"/>
        <end position="745"/>
    </location>
</feature>
<dbReference type="InterPro" id="IPR045076">
    <property type="entry name" value="MutS"/>
</dbReference>
<dbReference type="GO" id="GO:0006298">
    <property type="term" value="P:mismatch repair"/>
    <property type="evidence" value="ECO:0007669"/>
    <property type="project" value="InterPro"/>
</dbReference>
<keyword evidence="3" id="KW-0067">ATP-binding</keyword>
<dbReference type="SMART" id="SM00533">
    <property type="entry name" value="MUTSd"/>
    <property type="match status" value="1"/>
</dbReference>
<dbReference type="Pfam" id="PF00488">
    <property type="entry name" value="MutS_V"/>
    <property type="match status" value="1"/>
</dbReference>
<evidence type="ECO:0000259" key="5">
    <source>
        <dbReference type="PROSITE" id="PS00486"/>
    </source>
</evidence>
<dbReference type="InterPro" id="IPR027417">
    <property type="entry name" value="P-loop_NTPase"/>
</dbReference>
<dbReference type="GO" id="GO:0051026">
    <property type="term" value="P:chiasma assembly"/>
    <property type="evidence" value="ECO:0007669"/>
    <property type="project" value="TreeGrafter"/>
</dbReference>
<dbReference type="InterPro" id="IPR007696">
    <property type="entry name" value="DNA_mismatch_repair_MutS_core"/>
</dbReference>
<dbReference type="OrthoDB" id="29596at2759"/>
<accession>W7TMA2</accession>
<evidence type="ECO:0000313" key="6">
    <source>
        <dbReference type="EMBL" id="EWM21854.1"/>
    </source>
</evidence>
<comment type="caution">
    <text evidence="6">The sequence shown here is derived from an EMBL/GenBank/DDBJ whole genome shotgun (WGS) entry which is preliminary data.</text>
</comment>
<dbReference type="GO" id="GO:0005634">
    <property type="term" value="C:nucleus"/>
    <property type="evidence" value="ECO:0007669"/>
    <property type="project" value="TreeGrafter"/>
</dbReference>
<evidence type="ECO:0000256" key="2">
    <source>
        <dbReference type="ARBA" id="ARBA00022741"/>
    </source>
</evidence>
<dbReference type="GO" id="GO:0140664">
    <property type="term" value="F:ATP-dependent DNA damage sensor activity"/>
    <property type="evidence" value="ECO:0007669"/>
    <property type="project" value="InterPro"/>
</dbReference>
<dbReference type="SMART" id="SM00534">
    <property type="entry name" value="MUTSac"/>
    <property type="match status" value="1"/>
</dbReference>
<evidence type="ECO:0000313" key="7">
    <source>
        <dbReference type="Proteomes" id="UP000019335"/>
    </source>
</evidence>
<evidence type="ECO:0000256" key="3">
    <source>
        <dbReference type="ARBA" id="ARBA00022840"/>
    </source>
</evidence>
<dbReference type="Pfam" id="PF05192">
    <property type="entry name" value="MutS_III"/>
    <property type="match status" value="1"/>
</dbReference>
<evidence type="ECO:0000256" key="1">
    <source>
        <dbReference type="ARBA" id="ARBA00006271"/>
    </source>
</evidence>
<evidence type="ECO:0000256" key="4">
    <source>
        <dbReference type="ARBA" id="ARBA00023125"/>
    </source>
</evidence>
<organism evidence="6 7">
    <name type="scientific">Nannochloropsis gaditana</name>
    <dbReference type="NCBI Taxonomy" id="72520"/>
    <lineage>
        <taxon>Eukaryota</taxon>
        <taxon>Sar</taxon>
        <taxon>Stramenopiles</taxon>
        <taxon>Ochrophyta</taxon>
        <taxon>Eustigmatophyceae</taxon>
        <taxon>Eustigmatales</taxon>
        <taxon>Monodopsidaceae</taxon>
        <taxon>Nannochloropsis</taxon>
    </lineage>
</organism>
<dbReference type="PANTHER" id="PTHR11361">
    <property type="entry name" value="DNA MISMATCH REPAIR PROTEIN MUTS FAMILY MEMBER"/>
    <property type="match status" value="1"/>
</dbReference>
<sequence>MPWKQQENASGIESYEGKTMALARKGTKLGYACFDEDKSTIWVDEILVSTDIRETVQALKMHLGPTSFLIDAHLLADEGFCKLLGSSVSEDRPQFHVRVAKARDWDTRRAVSQLCHCLDVRQLAKGPHSRNRGHAIYLRNERLATSSEAASSPFFMDDKGSGQGRDEGLDPRRNYDRLSCVIDFMSENLLVKALGALLVHLQCTTFQLEIGGRVTVQTLERFDLGSFVHLDSNALTSLQIFHEEKHPNVISGRGKAKEGFSLFALLDQTHSLPGRKCLKEWMLRPLRSVRGIRERQNMVELLLHPEAMEVVTNAGMLLGKVGDIQRILTRMRRAGSTVNDWLTLANTAEHILLLQSCLAVLAHLTARLSSASDKGPTTAGEEEHRTNEGSYSSAMAMLQGFLDRISRQAVGRVSEALTKVLDLEITRESKSMAVRLGCDEELDRLRGDYDGLEEFLSEEARGVLAEQSSQLLSKISVQFLPQVGFLVIVQANERIAVENDPRFRFVFAEGDALYYKTPRMDVLDDSIGDLSAAIQDREGLLLRQLAEEILKEETALAEAVRACAELDVLMAFAQLAGGLAWVRPMVTEERVVVVKDGRHPLQELTVETFIPNDVFLMGGDGNAVHRDGGDEKHAQKQGLEHCNQHGTRGVAVVTGPNFSGKSVYIKMVGVLVYLAHLGCFLPCRQALIGVVDSIRTRIASAETVTVQQSSFTIDCSQMNAVFQNASPSSLVLVDEFGKGSAETDGLALLVACLSRLQRLGARALVTTHFLELFQRKGLLSPQLANDISYRMDIFVPPLPPPTSPSVSSSPATAASTPSAANIHTIVPLFKLTKGVASSSDGFSCAALAGLAPSLIKRAEQIAKYHVEGSMKIEPLARPIAFRGGSENEKEEKNQGREVLRFNLQAQEALELFLGVEDWLLKKDQDLQGFIELLEQV</sequence>
<dbReference type="PROSITE" id="PS00486">
    <property type="entry name" value="DNA_MISMATCH_REPAIR_2"/>
    <property type="match status" value="1"/>
</dbReference>
<dbReference type="Gene3D" id="3.40.50.300">
    <property type="entry name" value="P-loop containing nucleotide triphosphate hydrolases"/>
    <property type="match status" value="1"/>
</dbReference>
<dbReference type="InterPro" id="IPR000432">
    <property type="entry name" value="DNA_mismatch_repair_MutS_C"/>
</dbReference>
<gene>
    <name evidence="6" type="primary">MSH5</name>
    <name evidence="6" type="ORF">Naga_100051g20</name>
</gene>
<dbReference type="PANTHER" id="PTHR11361:SF20">
    <property type="entry name" value="MUTS PROTEIN HOMOLOG 5"/>
    <property type="match status" value="1"/>
</dbReference>
<keyword evidence="4" id="KW-0238">DNA-binding</keyword>
<reference evidence="6 7" key="1">
    <citation type="journal article" date="2014" name="Mol. Plant">
        <title>Chromosome Scale Genome Assembly and Transcriptome Profiling of Nannochloropsis gaditana in Nitrogen Depletion.</title>
        <authorList>
            <person name="Corteggiani Carpinelli E."/>
            <person name="Telatin A."/>
            <person name="Vitulo N."/>
            <person name="Forcato C."/>
            <person name="D'Angelo M."/>
            <person name="Schiavon R."/>
            <person name="Vezzi A."/>
            <person name="Giacometti G.M."/>
            <person name="Morosinotto T."/>
            <person name="Valle G."/>
        </authorList>
    </citation>
    <scope>NUCLEOTIDE SEQUENCE [LARGE SCALE GENOMIC DNA]</scope>
    <source>
        <strain evidence="6 7">B-31</strain>
    </source>
</reference>
<dbReference type="EMBL" id="AZIL01002355">
    <property type="protein sequence ID" value="EWM21854.1"/>
    <property type="molecule type" value="Genomic_DNA"/>
</dbReference>
<proteinExistence type="inferred from homology"/>
<name>W7TMA2_9STRA</name>
<dbReference type="GO" id="GO:0005524">
    <property type="term" value="F:ATP binding"/>
    <property type="evidence" value="ECO:0007669"/>
    <property type="project" value="UniProtKB-KW"/>
</dbReference>
<keyword evidence="7" id="KW-1185">Reference proteome</keyword>